<protein>
    <submittedName>
        <fullName evidence="1">Uncharacterized protein</fullName>
    </submittedName>
</protein>
<keyword evidence="2" id="KW-1185">Reference proteome</keyword>
<dbReference type="Proteomes" id="UP000831701">
    <property type="component" value="Chromosome 2"/>
</dbReference>
<name>A0ACB8X7K8_9TELE</name>
<proteinExistence type="predicted"/>
<sequence length="249" mass="29344">LLEEKQKHEAQREVDSLKKQLEAKNKEVGGLTVHVQKLNEDLEGKKKEVYSLIADLKEEKKKREKLRMELNTSEKEVERLTAELKEENKEREKLQKELNTKDKEVDDLNADVKRLTEEKKKSEDDLQKQPHEERQRDGSSSAERPVIEVDRLGKYIRVRNTSCQDQRLGGWKLKSQINNEKPDSFTFDPSFILKSRKTVTMWVPSFGFHYPPTDLIWTDLKSWSTKDHLQIYLFSDTGEIKSKLKFTEK</sequence>
<evidence type="ECO:0000313" key="2">
    <source>
        <dbReference type="Proteomes" id="UP000831701"/>
    </source>
</evidence>
<comment type="caution">
    <text evidence="1">The sequence shown here is derived from an EMBL/GenBank/DDBJ whole genome shotgun (WGS) entry which is preliminary data.</text>
</comment>
<reference evidence="1" key="1">
    <citation type="submission" date="2022-04" db="EMBL/GenBank/DDBJ databases">
        <title>Jade perch genome.</title>
        <authorList>
            <person name="Chao B."/>
        </authorList>
    </citation>
    <scope>NUCLEOTIDE SEQUENCE</scope>
    <source>
        <strain evidence="1">CB-2022</strain>
    </source>
</reference>
<evidence type="ECO:0000313" key="1">
    <source>
        <dbReference type="EMBL" id="KAI3375961.1"/>
    </source>
</evidence>
<feature type="non-terminal residue" evidence="1">
    <location>
        <position position="1"/>
    </location>
</feature>
<accession>A0ACB8X7K8</accession>
<gene>
    <name evidence="1" type="ORF">L3Q82_016495</name>
</gene>
<organism evidence="1 2">
    <name type="scientific">Scortum barcoo</name>
    <name type="common">barcoo grunter</name>
    <dbReference type="NCBI Taxonomy" id="214431"/>
    <lineage>
        <taxon>Eukaryota</taxon>
        <taxon>Metazoa</taxon>
        <taxon>Chordata</taxon>
        <taxon>Craniata</taxon>
        <taxon>Vertebrata</taxon>
        <taxon>Euteleostomi</taxon>
        <taxon>Actinopterygii</taxon>
        <taxon>Neopterygii</taxon>
        <taxon>Teleostei</taxon>
        <taxon>Neoteleostei</taxon>
        <taxon>Acanthomorphata</taxon>
        <taxon>Eupercaria</taxon>
        <taxon>Centrarchiformes</taxon>
        <taxon>Terapontoidei</taxon>
        <taxon>Terapontidae</taxon>
        <taxon>Scortum</taxon>
    </lineage>
</organism>
<dbReference type="EMBL" id="CM041532">
    <property type="protein sequence ID" value="KAI3375961.1"/>
    <property type="molecule type" value="Genomic_DNA"/>
</dbReference>